<dbReference type="Gene3D" id="1.20.1070.10">
    <property type="entry name" value="Rhodopsin 7-helix transmembrane proteins"/>
    <property type="match status" value="1"/>
</dbReference>
<dbReference type="PANTHER" id="PTHR24230">
    <property type="entry name" value="G-PROTEIN COUPLED RECEPTOR"/>
    <property type="match status" value="1"/>
</dbReference>
<feature type="transmembrane region" description="Helical" evidence="10">
    <location>
        <begin position="143"/>
        <end position="163"/>
    </location>
</feature>
<keyword evidence="7 9" id="KW-0675">Receptor</keyword>
<keyword evidence="3 9" id="KW-0812">Transmembrane</keyword>
<reference evidence="12 13" key="1">
    <citation type="submission" date="2024-11" db="EMBL/GenBank/DDBJ databases">
        <title>Chromosome-level genome assembly of the freshwater bivalve Anodonta woodiana.</title>
        <authorList>
            <person name="Chen X."/>
        </authorList>
    </citation>
    <scope>NUCLEOTIDE SEQUENCE [LARGE SCALE GENOMIC DNA]</scope>
    <source>
        <strain evidence="12">MN2024</strain>
        <tissue evidence="12">Gills</tissue>
    </source>
</reference>
<evidence type="ECO:0000256" key="1">
    <source>
        <dbReference type="ARBA" id="ARBA00004651"/>
    </source>
</evidence>
<keyword evidence="2" id="KW-1003">Cell membrane</keyword>
<feature type="transmembrane region" description="Helical" evidence="10">
    <location>
        <begin position="26"/>
        <end position="51"/>
    </location>
</feature>
<evidence type="ECO:0000256" key="10">
    <source>
        <dbReference type="SAM" id="Phobius"/>
    </source>
</evidence>
<dbReference type="PRINTS" id="PR00237">
    <property type="entry name" value="GPCRRHODOPSN"/>
</dbReference>
<evidence type="ECO:0000259" key="11">
    <source>
        <dbReference type="PROSITE" id="PS50262"/>
    </source>
</evidence>
<evidence type="ECO:0000256" key="9">
    <source>
        <dbReference type="RuleBase" id="RU000688"/>
    </source>
</evidence>
<evidence type="ECO:0000313" key="12">
    <source>
        <dbReference type="EMBL" id="KAL3880554.1"/>
    </source>
</evidence>
<dbReference type="SUPFAM" id="SSF81321">
    <property type="entry name" value="Family A G protein-coupled receptor-like"/>
    <property type="match status" value="1"/>
</dbReference>
<keyword evidence="5 9" id="KW-0297">G-protein coupled receptor</keyword>
<feature type="transmembrane region" description="Helical" evidence="10">
    <location>
        <begin position="104"/>
        <end position="122"/>
    </location>
</feature>
<dbReference type="CDD" id="cd00637">
    <property type="entry name" value="7tm_classA_rhodopsin-like"/>
    <property type="match status" value="1"/>
</dbReference>
<comment type="similarity">
    <text evidence="9">Belongs to the G-protein coupled receptor 1 family.</text>
</comment>
<dbReference type="AlphaFoldDB" id="A0ABD3X2V3"/>
<dbReference type="PANTHER" id="PTHR24230:SF158">
    <property type="entry name" value="G-PROTEIN COUPLED RECEPTORS FAMILY 1 PROFILE DOMAIN-CONTAINING PROTEIN"/>
    <property type="match status" value="1"/>
</dbReference>
<dbReference type="InterPro" id="IPR000276">
    <property type="entry name" value="GPCR_Rhodpsn"/>
</dbReference>
<dbReference type="InterPro" id="IPR017452">
    <property type="entry name" value="GPCR_Rhodpsn_7TM"/>
</dbReference>
<evidence type="ECO:0000256" key="4">
    <source>
        <dbReference type="ARBA" id="ARBA00022989"/>
    </source>
</evidence>
<keyword evidence="4 10" id="KW-1133">Transmembrane helix</keyword>
<accession>A0ABD3X2V3</accession>
<evidence type="ECO:0000256" key="8">
    <source>
        <dbReference type="ARBA" id="ARBA00023224"/>
    </source>
</evidence>
<name>A0ABD3X2V3_SINWO</name>
<keyword evidence="8 9" id="KW-0807">Transducer</keyword>
<gene>
    <name evidence="12" type="ORF">ACJMK2_032785</name>
</gene>
<comment type="subcellular location">
    <subcellularLocation>
        <location evidence="1">Cell membrane</location>
        <topology evidence="1">Multi-pass membrane protein</topology>
    </subcellularLocation>
</comment>
<keyword evidence="6 10" id="KW-0472">Membrane</keyword>
<evidence type="ECO:0000256" key="6">
    <source>
        <dbReference type="ARBA" id="ARBA00023136"/>
    </source>
</evidence>
<evidence type="ECO:0000256" key="3">
    <source>
        <dbReference type="ARBA" id="ARBA00022692"/>
    </source>
</evidence>
<feature type="transmembrane region" description="Helical" evidence="10">
    <location>
        <begin position="274"/>
        <end position="294"/>
    </location>
</feature>
<evidence type="ECO:0000256" key="5">
    <source>
        <dbReference type="ARBA" id="ARBA00023040"/>
    </source>
</evidence>
<protein>
    <recommendedName>
        <fullName evidence="11">G-protein coupled receptors family 1 profile domain-containing protein</fullName>
    </recommendedName>
</protein>
<dbReference type="GO" id="GO:0004930">
    <property type="term" value="F:G protein-coupled receptor activity"/>
    <property type="evidence" value="ECO:0007669"/>
    <property type="project" value="UniProtKB-KW"/>
</dbReference>
<dbReference type="Pfam" id="PF00001">
    <property type="entry name" value="7tm_1"/>
    <property type="match status" value="1"/>
</dbReference>
<evidence type="ECO:0000256" key="7">
    <source>
        <dbReference type="ARBA" id="ARBA00023170"/>
    </source>
</evidence>
<dbReference type="GO" id="GO:0005886">
    <property type="term" value="C:plasma membrane"/>
    <property type="evidence" value="ECO:0007669"/>
    <property type="project" value="UniProtKB-SubCell"/>
</dbReference>
<dbReference type="Proteomes" id="UP001634394">
    <property type="component" value="Unassembled WGS sequence"/>
</dbReference>
<feature type="transmembrane region" description="Helical" evidence="10">
    <location>
        <begin position="63"/>
        <end position="84"/>
    </location>
</feature>
<feature type="domain" description="G-protein coupled receptors family 1 profile" evidence="11">
    <location>
        <begin position="44"/>
        <end position="336"/>
    </location>
</feature>
<keyword evidence="13" id="KW-1185">Reference proteome</keyword>
<sequence length="358" mass="40939">MNLSLKYLPHDINWSMEEIRDEYFKVIIPVLVFSVFAMTVGTLGNCLVLYIYKFKYRQSNHRYFIICLAACDLTGSLIGIPFLIAEMTLTYFYCTTACKISRYLSHFGGFCSACIIIIIAIERYLNMCKANGKQISYNMAKRFSYFSIMFGIFSALPSALLYGHNSVQTEIHNLTVLKCHYQDTYKDTYFPLMYQAFFVLWFIVALITVCACYTQIVCTIRAQNAAQNIICQCTSINNTLVSSEDVTSRSNQLTVTRTANFNRKSNSAIQAYRVAKMLFIVAAVFFCSYIPYFGVRLANITKPNFMGKNLSPKETSGIAVCLKSYLINYFANPIVYGFLDGAFRAECQNLFYRIISRR</sequence>
<dbReference type="PROSITE" id="PS00237">
    <property type="entry name" value="G_PROTEIN_RECEP_F1_1"/>
    <property type="match status" value="1"/>
</dbReference>
<evidence type="ECO:0000313" key="13">
    <source>
        <dbReference type="Proteomes" id="UP001634394"/>
    </source>
</evidence>
<proteinExistence type="inferred from homology"/>
<feature type="transmembrane region" description="Helical" evidence="10">
    <location>
        <begin position="192"/>
        <end position="213"/>
    </location>
</feature>
<comment type="caution">
    <text evidence="12">The sequence shown here is derived from an EMBL/GenBank/DDBJ whole genome shotgun (WGS) entry which is preliminary data.</text>
</comment>
<dbReference type="EMBL" id="JBJQND010000004">
    <property type="protein sequence ID" value="KAL3880554.1"/>
    <property type="molecule type" value="Genomic_DNA"/>
</dbReference>
<organism evidence="12 13">
    <name type="scientific">Sinanodonta woodiana</name>
    <name type="common">Chinese pond mussel</name>
    <name type="synonym">Anodonta woodiana</name>
    <dbReference type="NCBI Taxonomy" id="1069815"/>
    <lineage>
        <taxon>Eukaryota</taxon>
        <taxon>Metazoa</taxon>
        <taxon>Spiralia</taxon>
        <taxon>Lophotrochozoa</taxon>
        <taxon>Mollusca</taxon>
        <taxon>Bivalvia</taxon>
        <taxon>Autobranchia</taxon>
        <taxon>Heteroconchia</taxon>
        <taxon>Palaeoheterodonta</taxon>
        <taxon>Unionida</taxon>
        <taxon>Unionoidea</taxon>
        <taxon>Unionidae</taxon>
        <taxon>Unioninae</taxon>
        <taxon>Sinanodonta</taxon>
    </lineage>
</organism>
<evidence type="ECO:0000256" key="2">
    <source>
        <dbReference type="ARBA" id="ARBA00022475"/>
    </source>
</evidence>
<dbReference type="PROSITE" id="PS50262">
    <property type="entry name" value="G_PROTEIN_RECEP_F1_2"/>
    <property type="match status" value="1"/>
</dbReference>